<dbReference type="GeneID" id="24532558"/>
<keyword evidence="1" id="KW-0472">Membrane</keyword>
<comment type="caution">
    <text evidence="2">The sequence shown here is derived from an EMBL/GenBank/DDBJ whole genome shotgun (WGS) entry which is preliminary data.</text>
</comment>
<dbReference type="VEuPathDB" id="PlasmoDB:PRG01_1254700"/>
<accession>A0A151L9H7</accession>
<gene>
    <name evidence="2" type="ORF">PRSY57_1250800</name>
</gene>
<evidence type="ECO:0000313" key="2">
    <source>
        <dbReference type="EMBL" id="KYN95613.1"/>
    </source>
</evidence>
<evidence type="ECO:0000256" key="1">
    <source>
        <dbReference type="SAM" id="Phobius"/>
    </source>
</evidence>
<proteinExistence type="predicted"/>
<sequence>MKRCGLNYQMIKRYFNMSVMNENINKELNVSKYIKTLNISNYNFIIYGLLHGQICGNISSGEDCRNLIQNIKMDYILLELCKERLNKICNDIFLHSKEGNYIIKDKNVNDNNIHDYMYNKTKNLYHNQIKNQNLYHNQIKNQNLYHNQIKNQKLYHNGYNKFSYLPRIHNGFLKNEFIPIIEECLKNKLNIFSCDRNIHIVKNRLDAKLLYDTKSYRNFFTYCTESIALRHYSYDDFIKLYKNYYIPTQNKDETINSQNDLNLNQNLNNLINFIKNKNIHTNKTNDHNHQTCTYLDNLNKLNILPLLNERLKHISKPTYDVLVEEKYKYMVHNIWCFLLNNEKNIFQNKEHNKNILIVCSCNIIEQLYNELQEVYLILFNKYKNNISLNQVHNNTNIKNIHNNQKIKHIIQPIVYQNIYSSYNDYIKPHWPLILLKYYILPYLILYFLLNTLYNLIVWIYKSNMQNTQFPSHKIIKLTI</sequence>
<evidence type="ECO:0000313" key="3">
    <source>
        <dbReference type="Proteomes" id="UP000076359"/>
    </source>
</evidence>
<dbReference type="RefSeq" id="XP_012764373.2">
    <property type="nucleotide sequence ID" value="XM_012908919.2"/>
</dbReference>
<dbReference type="KEGG" id="prei:PRSY57_1250800"/>
<keyword evidence="1" id="KW-1133">Transmembrane helix</keyword>
<dbReference type="Proteomes" id="UP000076359">
    <property type="component" value="Unassembled WGS sequence"/>
</dbReference>
<keyword evidence="1" id="KW-0812">Transmembrane</keyword>
<protein>
    <submittedName>
        <fullName evidence="2">Uncharacterized protein</fullName>
    </submittedName>
</protein>
<organism evidence="2 3">
    <name type="scientific">Plasmodium reichenowi</name>
    <dbReference type="NCBI Taxonomy" id="5854"/>
    <lineage>
        <taxon>Eukaryota</taxon>
        <taxon>Sar</taxon>
        <taxon>Alveolata</taxon>
        <taxon>Apicomplexa</taxon>
        <taxon>Aconoidasida</taxon>
        <taxon>Haemosporida</taxon>
        <taxon>Plasmodiidae</taxon>
        <taxon>Plasmodium</taxon>
        <taxon>Plasmodium (Laverania)</taxon>
    </lineage>
</organism>
<dbReference type="EMBL" id="LVLA01000013">
    <property type="protein sequence ID" value="KYN95613.1"/>
    <property type="molecule type" value="Genomic_DNA"/>
</dbReference>
<dbReference type="AlphaFoldDB" id="A0A151L9H7"/>
<reference evidence="2 3" key="1">
    <citation type="journal article" date="2016" name="Nat. Commun.">
        <title>Genomes of cryptic chimpanzee Plasmodium species reveal key evolutionary events leading to human malaria.</title>
        <authorList>
            <person name="Sundararaman S.A."/>
            <person name="Plenderleith L.J."/>
            <person name="Liu W."/>
            <person name="Loy D.E."/>
            <person name="Learn G.H."/>
            <person name="Li Y."/>
            <person name="Shaw K.S."/>
            <person name="Ayouba A."/>
            <person name="Peeters M."/>
            <person name="Speede S."/>
            <person name="Shaw G.M."/>
            <person name="Bushman F.D."/>
            <person name="Brisson D."/>
            <person name="Rayner J.C."/>
            <person name="Sharp P.M."/>
            <person name="Hahn B.H."/>
        </authorList>
    </citation>
    <scope>NUCLEOTIDE SEQUENCE [LARGE SCALE GENOMIC DNA]</scope>
    <source>
        <strain evidence="2 3">SY57</strain>
    </source>
</reference>
<feature type="transmembrane region" description="Helical" evidence="1">
    <location>
        <begin position="437"/>
        <end position="460"/>
    </location>
</feature>
<name>A0A151L9H7_PLARE</name>
<dbReference type="VEuPathDB" id="PlasmoDB:PRCDC_1250800"/>